<keyword evidence="1" id="KW-1133">Transmembrane helix</keyword>
<dbReference type="Gene3D" id="3.40.50.620">
    <property type="entry name" value="HUPs"/>
    <property type="match status" value="1"/>
</dbReference>
<dbReference type="PANTHER" id="PTHR30336:SF20">
    <property type="entry name" value="DUF218 DOMAIN-CONTAINING PROTEIN"/>
    <property type="match status" value="1"/>
</dbReference>
<dbReference type="PANTHER" id="PTHR30336">
    <property type="entry name" value="INNER MEMBRANE PROTEIN, PROBABLE PERMEASE"/>
    <property type="match status" value="1"/>
</dbReference>
<accession>A0ABT3GCN8</accession>
<comment type="caution">
    <text evidence="3">The sequence shown here is derived from an EMBL/GenBank/DDBJ whole genome shotgun (WGS) entry which is preliminary data.</text>
</comment>
<gene>
    <name evidence="3" type="ORF">OKA05_02480</name>
</gene>
<name>A0ABT3GCN8_9BACT</name>
<feature type="domain" description="DUF218" evidence="2">
    <location>
        <begin position="44"/>
        <end position="187"/>
    </location>
</feature>
<dbReference type="CDD" id="cd06259">
    <property type="entry name" value="YdcF-like"/>
    <property type="match status" value="1"/>
</dbReference>
<dbReference type="InterPro" id="IPR051599">
    <property type="entry name" value="Cell_Envelope_Assoc"/>
</dbReference>
<evidence type="ECO:0000313" key="4">
    <source>
        <dbReference type="Proteomes" id="UP001320876"/>
    </source>
</evidence>
<keyword evidence="1" id="KW-0812">Transmembrane</keyword>
<evidence type="ECO:0000259" key="2">
    <source>
        <dbReference type="Pfam" id="PF02698"/>
    </source>
</evidence>
<feature type="transmembrane region" description="Helical" evidence="1">
    <location>
        <begin position="12"/>
        <end position="33"/>
    </location>
</feature>
<reference evidence="3 4" key="1">
    <citation type="submission" date="2022-10" db="EMBL/GenBank/DDBJ databases">
        <title>Luteolibacter arcticus strain CCTCC AB 2014275, whole genome shotgun sequencing project.</title>
        <authorList>
            <person name="Zhao G."/>
            <person name="Shen L."/>
        </authorList>
    </citation>
    <scope>NUCLEOTIDE SEQUENCE [LARGE SCALE GENOMIC DNA]</scope>
    <source>
        <strain evidence="3 4">CCTCC AB 2014275</strain>
    </source>
</reference>
<keyword evidence="1" id="KW-0472">Membrane</keyword>
<organism evidence="3 4">
    <name type="scientific">Luteolibacter arcticus</name>
    <dbReference type="NCBI Taxonomy" id="1581411"/>
    <lineage>
        <taxon>Bacteria</taxon>
        <taxon>Pseudomonadati</taxon>
        <taxon>Verrucomicrobiota</taxon>
        <taxon>Verrucomicrobiia</taxon>
        <taxon>Verrucomicrobiales</taxon>
        <taxon>Verrucomicrobiaceae</taxon>
        <taxon>Luteolibacter</taxon>
    </lineage>
</organism>
<protein>
    <submittedName>
        <fullName evidence="3">YdcF family protein</fullName>
    </submittedName>
</protein>
<sequence>MKSTRIRRFCRGAGILALAVVLWLGAVAVWIVAFGDSDRARPSDCAIVLGAAAYGSKPSPVFAERINHAVALYQAGTVKQLLFTGGSVIEADQAESVVARTHALAAGVPAEAILTESESRTTAQNLQQAKRVMQENGLKSAVIVSDPLHLKRAASMAGDLGIDCVTSPTPTSRYRTWKVKAGFLVREVFYLHGYWFTGK</sequence>
<dbReference type="Pfam" id="PF02698">
    <property type="entry name" value="DUF218"/>
    <property type="match status" value="1"/>
</dbReference>
<dbReference type="InterPro" id="IPR003848">
    <property type="entry name" value="DUF218"/>
</dbReference>
<dbReference type="Proteomes" id="UP001320876">
    <property type="component" value="Unassembled WGS sequence"/>
</dbReference>
<keyword evidence="4" id="KW-1185">Reference proteome</keyword>
<proteinExistence type="predicted"/>
<dbReference type="EMBL" id="JAPDDT010000001">
    <property type="protein sequence ID" value="MCW1921400.1"/>
    <property type="molecule type" value="Genomic_DNA"/>
</dbReference>
<evidence type="ECO:0000313" key="3">
    <source>
        <dbReference type="EMBL" id="MCW1921400.1"/>
    </source>
</evidence>
<dbReference type="InterPro" id="IPR014729">
    <property type="entry name" value="Rossmann-like_a/b/a_fold"/>
</dbReference>
<evidence type="ECO:0000256" key="1">
    <source>
        <dbReference type="SAM" id="Phobius"/>
    </source>
</evidence>